<comment type="caution">
    <text evidence="1">The sequence shown here is derived from an EMBL/GenBank/DDBJ whole genome shotgun (WGS) entry which is preliminary data.</text>
</comment>
<proteinExistence type="predicted"/>
<organism evidence="1">
    <name type="scientific">marine sediment metagenome</name>
    <dbReference type="NCBI Taxonomy" id="412755"/>
    <lineage>
        <taxon>unclassified sequences</taxon>
        <taxon>metagenomes</taxon>
        <taxon>ecological metagenomes</taxon>
    </lineage>
</organism>
<sequence>MLSEDRTGIPFLGNSGADSAADYTKVESLIGCGGEIAGPIADDKLDDPYWFDPPLVFTAGEELLVYLSFIKKLTHTMAANLPAVGLILEVTKK</sequence>
<name>X1TNE1_9ZZZZ</name>
<reference evidence="1" key="1">
    <citation type="journal article" date="2014" name="Front. Microbiol.">
        <title>High frequency of phylogenetically diverse reductive dehalogenase-homologous genes in deep subseafloor sedimentary metagenomes.</title>
        <authorList>
            <person name="Kawai M."/>
            <person name="Futagami T."/>
            <person name="Toyoda A."/>
            <person name="Takaki Y."/>
            <person name="Nishi S."/>
            <person name="Hori S."/>
            <person name="Arai W."/>
            <person name="Tsubouchi T."/>
            <person name="Morono Y."/>
            <person name="Uchiyama I."/>
            <person name="Ito T."/>
            <person name="Fujiyama A."/>
            <person name="Inagaki F."/>
            <person name="Takami H."/>
        </authorList>
    </citation>
    <scope>NUCLEOTIDE SEQUENCE</scope>
    <source>
        <strain evidence="1">Expedition CK06-06</strain>
    </source>
</reference>
<dbReference type="EMBL" id="BARW01027884">
    <property type="protein sequence ID" value="GAJ06858.1"/>
    <property type="molecule type" value="Genomic_DNA"/>
</dbReference>
<accession>X1TNE1</accession>
<gene>
    <name evidence="1" type="ORF">S12H4_45147</name>
</gene>
<dbReference type="AlphaFoldDB" id="X1TNE1"/>
<protein>
    <submittedName>
        <fullName evidence="1">Uncharacterized protein</fullName>
    </submittedName>
</protein>
<evidence type="ECO:0000313" key="1">
    <source>
        <dbReference type="EMBL" id="GAJ06858.1"/>
    </source>
</evidence>